<organism evidence="2 3">
    <name type="scientific">Zea mays</name>
    <name type="common">Maize</name>
    <dbReference type="NCBI Taxonomy" id="4577"/>
    <lineage>
        <taxon>Eukaryota</taxon>
        <taxon>Viridiplantae</taxon>
        <taxon>Streptophyta</taxon>
        <taxon>Embryophyta</taxon>
        <taxon>Tracheophyta</taxon>
        <taxon>Spermatophyta</taxon>
        <taxon>Magnoliopsida</taxon>
        <taxon>Liliopsida</taxon>
        <taxon>Poales</taxon>
        <taxon>Poaceae</taxon>
        <taxon>PACMAD clade</taxon>
        <taxon>Panicoideae</taxon>
        <taxon>Andropogonodae</taxon>
        <taxon>Andropogoneae</taxon>
        <taxon>Tripsacinae</taxon>
        <taxon>Zea</taxon>
    </lineage>
</organism>
<feature type="region of interest" description="Disordered" evidence="1">
    <location>
        <begin position="141"/>
        <end position="207"/>
    </location>
</feature>
<sequence length="283" mass="31217">MHAVAGLVLRHAAGLLLPGRRGQAGGGVRHPRAVAQLRQVPRPPPPRGRRPRPRGARRRRRLPRRRGAAGQVLAGVLRRRRRRPPAEPLGHPGPGGVAGPELADAVVQEPAQLRVLELRVEEARHLLQPGPARLLRARAAAQGAARPRGGPRGRRDRAVRHRHVPGGPRQGRHRAGDRLRGQPRVQPRRGRRGAAVPGVPVRGPRGQGPHRLPAPHAHQVHRSGQVARLLIPSFWLSFAIVKTGRVQIDRYDDTCMFAYVISKADLNKCVFTFYLRMEICLCS</sequence>
<feature type="compositionally biased region" description="Basic residues" evidence="1">
    <location>
        <begin position="149"/>
        <end position="173"/>
    </location>
</feature>
<name>A0A804QGV4_MAIZE</name>
<reference evidence="2" key="3">
    <citation type="submission" date="2021-05" db="UniProtKB">
        <authorList>
            <consortium name="EnsemblPlants"/>
        </authorList>
    </citation>
    <scope>IDENTIFICATION</scope>
    <source>
        <strain evidence="2">cv. B73</strain>
    </source>
</reference>
<keyword evidence="3" id="KW-1185">Reference proteome</keyword>
<dbReference type="Proteomes" id="UP000007305">
    <property type="component" value="Chromosome 7"/>
</dbReference>
<feature type="compositionally biased region" description="Low complexity" evidence="1">
    <location>
        <begin position="193"/>
        <end position="207"/>
    </location>
</feature>
<proteinExistence type="predicted"/>
<feature type="compositionally biased region" description="Basic residues" evidence="1">
    <location>
        <begin position="47"/>
        <end position="67"/>
    </location>
</feature>
<dbReference type="InParanoid" id="A0A804QGV4"/>
<dbReference type="EnsemblPlants" id="Zm00001eb328300_T001">
    <property type="protein sequence ID" value="Zm00001eb328300_P001"/>
    <property type="gene ID" value="Zm00001eb328300"/>
</dbReference>
<evidence type="ECO:0000313" key="2">
    <source>
        <dbReference type="EnsemblPlants" id="Zm00001eb328300_P001"/>
    </source>
</evidence>
<evidence type="ECO:0000256" key="1">
    <source>
        <dbReference type="SAM" id="MobiDB-lite"/>
    </source>
</evidence>
<feature type="region of interest" description="Disordered" evidence="1">
    <location>
        <begin position="18"/>
        <end position="99"/>
    </location>
</feature>
<evidence type="ECO:0000313" key="3">
    <source>
        <dbReference type="Proteomes" id="UP000007305"/>
    </source>
</evidence>
<dbReference type="AlphaFoldDB" id="A0A804QGV4"/>
<dbReference type="Gramene" id="Zm00001eb328300_T001">
    <property type="protein sequence ID" value="Zm00001eb328300_P001"/>
    <property type="gene ID" value="Zm00001eb328300"/>
</dbReference>
<reference evidence="3" key="1">
    <citation type="submission" date="2015-12" db="EMBL/GenBank/DDBJ databases">
        <title>Update maize B73 reference genome by single molecule sequencing technologies.</title>
        <authorList>
            <consortium name="Maize Genome Sequencing Project"/>
            <person name="Ware D."/>
        </authorList>
    </citation>
    <scope>NUCLEOTIDE SEQUENCE [LARGE SCALE GENOMIC DNA]</scope>
    <source>
        <strain evidence="3">cv. B73</strain>
    </source>
</reference>
<reference evidence="2" key="2">
    <citation type="submission" date="2019-07" db="EMBL/GenBank/DDBJ databases">
        <authorList>
            <person name="Seetharam A."/>
            <person name="Woodhouse M."/>
            <person name="Cannon E."/>
        </authorList>
    </citation>
    <scope>NUCLEOTIDE SEQUENCE [LARGE SCALE GENOMIC DNA]</scope>
    <source>
        <strain evidence="2">cv. B73</strain>
    </source>
</reference>
<protein>
    <submittedName>
        <fullName evidence="2">Uncharacterized protein</fullName>
    </submittedName>
</protein>
<accession>A0A804QGV4</accession>